<evidence type="ECO:0000313" key="2">
    <source>
        <dbReference type="EMBL" id="MBE9114703.1"/>
    </source>
</evidence>
<comment type="caution">
    <text evidence="2">The sequence shown here is derived from an EMBL/GenBank/DDBJ whole genome shotgun (WGS) entry which is preliminary data.</text>
</comment>
<dbReference type="RefSeq" id="WP_194027787.1">
    <property type="nucleotide sequence ID" value="NZ_JADEWZ010000002.1"/>
</dbReference>
<organism evidence="2 3">
    <name type="scientific">Lusitaniella coriacea LEGE 07157</name>
    <dbReference type="NCBI Taxonomy" id="945747"/>
    <lineage>
        <taxon>Bacteria</taxon>
        <taxon>Bacillati</taxon>
        <taxon>Cyanobacteriota</taxon>
        <taxon>Cyanophyceae</taxon>
        <taxon>Spirulinales</taxon>
        <taxon>Lusitaniellaceae</taxon>
        <taxon>Lusitaniella</taxon>
    </lineage>
</organism>
<dbReference type="AlphaFoldDB" id="A0A8J7B8L5"/>
<evidence type="ECO:0000256" key="1">
    <source>
        <dbReference type="SAM" id="Phobius"/>
    </source>
</evidence>
<keyword evidence="3" id="KW-1185">Reference proteome</keyword>
<feature type="transmembrane region" description="Helical" evidence="1">
    <location>
        <begin position="7"/>
        <end position="23"/>
    </location>
</feature>
<proteinExistence type="predicted"/>
<reference evidence="2" key="1">
    <citation type="submission" date="2020-10" db="EMBL/GenBank/DDBJ databases">
        <authorList>
            <person name="Castelo-Branco R."/>
            <person name="Eusebio N."/>
            <person name="Adriana R."/>
            <person name="Vieira A."/>
            <person name="Brugerolle De Fraissinette N."/>
            <person name="Rezende De Castro R."/>
            <person name="Schneider M.P."/>
            <person name="Vasconcelos V."/>
            <person name="Leao P.N."/>
        </authorList>
    </citation>
    <scope>NUCLEOTIDE SEQUENCE</scope>
    <source>
        <strain evidence="2">LEGE 07157</strain>
    </source>
</reference>
<sequence length="66" mass="7695">MIFVKLLGIVAVSAYFWGVWKFWKGYGRTNFQPSLPSRIVLSAFWPALILVNKSYRQNFQKALKGR</sequence>
<protein>
    <submittedName>
        <fullName evidence="2">Uncharacterized protein</fullName>
    </submittedName>
</protein>
<feature type="transmembrane region" description="Helical" evidence="1">
    <location>
        <begin position="35"/>
        <end position="51"/>
    </location>
</feature>
<accession>A0A8J7B8L5</accession>
<dbReference type="Proteomes" id="UP000654482">
    <property type="component" value="Unassembled WGS sequence"/>
</dbReference>
<dbReference type="EMBL" id="JADEWZ010000002">
    <property type="protein sequence ID" value="MBE9114703.1"/>
    <property type="molecule type" value="Genomic_DNA"/>
</dbReference>
<keyword evidence="1" id="KW-0472">Membrane</keyword>
<gene>
    <name evidence="2" type="ORF">IQ249_02215</name>
</gene>
<keyword evidence="1" id="KW-0812">Transmembrane</keyword>
<name>A0A8J7B8L5_9CYAN</name>
<keyword evidence="1" id="KW-1133">Transmembrane helix</keyword>
<evidence type="ECO:0000313" key="3">
    <source>
        <dbReference type="Proteomes" id="UP000654482"/>
    </source>
</evidence>